<sequence length="52" mass="6224">MERVNELRRIPAHPAKERKYKVEDFDYIDFIHDEFTKRLLTAMEAKSLDVSA</sequence>
<reference evidence="1" key="1">
    <citation type="submission" date="2021-03" db="EMBL/GenBank/DDBJ databases">
        <title>Comparative genomics and phylogenomic investigation of the class Geoglossomycetes provide insights into ecological specialization and systematics.</title>
        <authorList>
            <person name="Melie T."/>
            <person name="Pirro S."/>
            <person name="Miller A.N."/>
            <person name="Quandt A."/>
        </authorList>
    </citation>
    <scope>NUCLEOTIDE SEQUENCE</scope>
    <source>
        <strain evidence="1">CAQ_001_2017</strain>
    </source>
</reference>
<feature type="non-terminal residue" evidence="1">
    <location>
        <position position="52"/>
    </location>
</feature>
<accession>A0A9P8L183</accession>
<name>A0A9P8L183_9PEZI</name>
<protein>
    <submittedName>
        <fullName evidence="1">Uncharacterized protein</fullName>
    </submittedName>
</protein>
<keyword evidence="2" id="KW-1185">Reference proteome</keyword>
<proteinExistence type="predicted"/>
<organism evidence="1 2">
    <name type="scientific">Trichoglossum hirsutum</name>
    <dbReference type="NCBI Taxonomy" id="265104"/>
    <lineage>
        <taxon>Eukaryota</taxon>
        <taxon>Fungi</taxon>
        <taxon>Dikarya</taxon>
        <taxon>Ascomycota</taxon>
        <taxon>Pezizomycotina</taxon>
        <taxon>Geoglossomycetes</taxon>
        <taxon>Geoglossales</taxon>
        <taxon>Geoglossaceae</taxon>
        <taxon>Trichoglossum</taxon>
    </lineage>
</organism>
<dbReference type="Proteomes" id="UP000750711">
    <property type="component" value="Unassembled WGS sequence"/>
</dbReference>
<dbReference type="EMBL" id="JAGHQM010004174">
    <property type="protein sequence ID" value="KAH0537100.1"/>
    <property type="molecule type" value="Genomic_DNA"/>
</dbReference>
<gene>
    <name evidence="1" type="ORF">GP486_008840</name>
</gene>
<evidence type="ECO:0000313" key="1">
    <source>
        <dbReference type="EMBL" id="KAH0537100.1"/>
    </source>
</evidence>
<dbReference type="AlphaFoldDB" id="A0A9P8L183"/>
<comment type="caution">
    <text evidence="1">The sequence shown here is derived from an EMBL/GenBank/DDBJ whole genome shotgun (WGS) entry which is preliminary data.</text>
</comment>
<evidence type="ECO:0000313" key="2">
    <source>
        <dbReference type="Proteomes" id="UP000750711"/>
    </source>
</evidence>